<evidence type="ECO:0000313" key="1">
    <source>
        <dbReference type="Proteomes" id="UP000038045"/>
    </source>
</evidence>
<evidence type="ECO:0000313" key="2">
    <source>
        <dbReference type="WBParaSite" id="PTRK_0001394200.1"/>
    </source>
</evidence>
<dbReference type="AlphaFoldDB" id="A0A0N4ZYS5"/>
<proteinExistence type="predicted"/>
<dbReference type="Proteomes" id="UP000038045">
    <property type="component" value="Unplaced"/>
</dbReference>
<reference evidence="2" key="1">
    <citation type="submission" date="2017-02" db="UniProtKB">
        <authorList>
            <consortium name="WormBaseParasite"/>
        </authorList>
    </citation>
    <scope>IDENTIFICATION</scope>
</reference>
<keyword evidence="1" id="KW-1185">Reference proteome</keyword>
<organism evidence="1 2">
    <name type="scientific">Parastrongyloides trichosuri</name>
    <name type="common">Possum-specific nematode worm</name>
    <dbReference type="NCBI Taxonomy" id="131310"/>
    <lineage>
        <taxon>Eukaryota</taxon>
        <taxon>Metazoa</taxon>
        <taxon>Ecdysozoa</taxon>
        <taxon>Nematoda</taxon>
        <taxon>Chromadorea</taxon>
        <taxon>Rhabditida</taxon>
        <taxon>Tylenchina</taxon>
        <taxon>Panagrolaimomorpha</taxon>
        <taxon>Strongyloidoidea</taxon>
        <taxon>Strongyloididae</taxon>
        <taxon>Parastrongyloides</taxon>
    </lineage>
</organism>
<sequence>MNSPETVHFIKRNDITDRAIGKVIEWIYTGNITFAPFDLEQINYLCNLWEIEKLQAVLSAFKNVVNNGNHIKEHNQIESPSTRIERKKKILPISKIDGTPIIEQNLDIYDIRYCY</sequence>
<name>A0A0N4ZYS5_PARTI</name>
<dbReference type="WBParaSite" id="PTRK_0001394200.1">
    <property type="protein sequence ID" value="PTRK_0001394200.1"/>
    <property type="gene ID" value="PTRK_0001394200"/>
</dbReference>
<dbReference type="InterPro" id="IPR011333">
    <property type="entry name" value="SKP1/BTB/POZ_sf"/>
</dbReference>
<accession>A0A0N4ZYS5</accession>
<dbReference type="Gene3D" id="3.30.710.10">
    <property type="entry name" value="Potassium Channel Kv1.1, Chain A"/>
    <property type="match status" value="1"/>
</dbReference>
<protein>
    <submittedName>
        <fullName evidence="2">BTB domain-containing protein</fullName>
    </submittedName>
</protein>